<keyword evidence="13" id="KW-0812">Transmembrane</keyword>
<sequence length="375" mass="40370">MDNQESQRKEEELKNAAEQETNTHEDNQHTTEPTTASPYAAGGAPLGGSTPPPARKSGNAAWIALSAVLAILLVIVAIKPVFGGGNNAAVATVNKVDITKEDLYEEMLKSGGKTTLDNLITQQLIAQEAKASNVTVTEADIDEEITTLKASFGTDEQFNAALAQYGVTLESLRKDAETQVKIRKLLEPSITITDEQIKEAYEQNKASYGTGEEIKASHILVATQEEADAILKELKDGADFATLAKEKSTDTGTKDNGGDLGFFGKGVMDPAFEEAAFALEVDQISDVVKSSFGFHIIKKTGFKAATSPTFEEKKEEIRKQLLNQQIQEKSATWIQEIRDKATITNTLEEKTAEETETDASANPDAAVSPEASAAQ</sequence>
<evidence type="ECO:0000313" key="15">
    <source>
        <dbReference type="EMBL" id="SFF48238.1"/>
    </source>
</evidence>
<keyword evidence="10" id="KW-0449">Lipoprotein</keyword>
<dbReference type="InterPro" id="IPR023058">
    <property type="entry name" value="PPIase_PpiC_CS"/>
</dbReference>
<dbReference type="Gene3D" id="3.10.50.40">
    <property type="match status" value="1"/>
</dbReference>
<evidence type="ECO:0000256" key="5">
    <source>
        <dbReference type="ARBA" id="ARBA00022729"/>
    </source>
</evidence>
<evidence type="ECO:0000313" key="16">
    <source>
        <dbReference type="Proteomes" id="UP000183410"/>
    </source>
</evidence>
<dbReference type="PANTHER" id="PTHR47245">
    <property type="entry name" value="PEPTIDYLPROLYL ISOMERASE"/>
    <property type="match status" value="1"/>
</dbReference>
<comment type="subcellular location">
    <subcellularLocation>
        <location evidence="2">Cell membrane</location>
        <topology evidence="2">Lipid-anchor</topology>
    </subcellularLocation>
</comment>
<evidence type="ECO:0000256" key="2">
    <source>
        <dbReference type="ARBA" id="ARBA00004193"/>
    </source>
</evidence>
<evidence type="ECO:0000256" key="4">
    <source>
        <dbReference type="ARBA" id="ARBA00022475"/>
    </source>
</evidence>
<evidence type="ECO:0000256" key="12">
    <source>
        <dbReference type="SAM" id="MobiDB-lite"/>
    </source>
</evidence>
<dbReference type="PANTHER" id="PTHR47245:SF1">
    <property type="entry name" value="FOLDASE PROTEIN PRSA"/>
    <property type="match status" value="1"/>
</dbReference>
<reference evidence="16" key="1">
    <citation type="submission" date="2016-10" db="EMBL/GenBank/DDBJ databases">
        <authorList>
            <person name="Varghese N."/>
            <person name="Submissions S."/>
        </authorList>
    </citation>
    <scope>NUCLEOTIDE SEQUENCE [LARGE SCALE GENOMIC DNA]</scope>
    <source>
        <strain evidence="16">CGMCC 1.10223</strain>
    </source>
</reference>
<keyword evidence="6 11" id="KW-0697">Rotamase</keyword>
<dbReference type="InterPro" id="IPR027304">
    <property type="entry name" value="Trigger_fact/SurA_dom_sf"/>
</dbReference>
<dbReference type="Pfam" id="PF13624">
    <property type="entry name" value="SurA_N_3"/>
    <property type="match status" value="1"/>
</dbReference>
<dbReference type="GO" id="GO:0003755">
    <property type="term" value="F:peptidyl-prolyl cis-trans isomerase activity"/>
    <property type="evidence" value="ECO:0007669"/>
    <property type="project" value="UniProtKB-UniRule"/>
</dbReference>
<evidence type="ECO:0000256" key="6">
    <source>
        <dbReference type="ARBA" id="ARBA00023110"/>
    </source>
</evidence>
<evidence type="ECO:0000259" key="14">
    <source>
        <dbReference type="PROSITE" id="PS50198"/>
    </source>
</evidence>
<evidence type="ECO:0000256" key="9">
    <source>
        <dbReference type="ARBA" id="ARBA00023235"/>
    </source>
</evidence>
<feature type="compositionally biased region" description="Basic and acidic residues" evidence="12">
    <location>
        <begin position="1"/>
        <end position="29"/>
    </location>
</feature>
<keyword evidence="7 11" id="KW-0472">Membrane</keyword>
<protein>
    <recommendedName>
        <fullName evidence="11">Foldase protein PrsA</fullName>
        <ecNumber evidence="11">5.2.1.8</ecNumber>
    </recommendedName>
</protein>
<keyword evidence="16" id="KW-1185">Reference proteome</keyword>
<dbReference type="PROSITE" id="PS01096">
    <property type="entry name" value="PPIC_PPIASE_1"/>
    <property type="match status" value="1"/>
</dbReference>
<dbReference type="InterPro" id="IPR000297">
    <property type="entry name" value="PPIase_PpiC"/>
</dbReference>
<evidence type="ECO:0000256" key="1">
    <source>
        <dbReference type="ARBA" id="ARBA00000971"/>
    </source>
</evidence>
<dbReference type="AlphaFoldDB" id="A0A1I2J2J0"/>
<dbReference type="EMBL" id="FONN01000050">
    <property type="protein sequence ID" value="SFF48238.1"/>
    <property type="molecule type" value="Genomic_DNA"/>
</dbReference>
<keyword evidence="4 11" id="KW-1003">Cell membrane</keyword>
<keyword evidence="5 11" id="KW-0732">Signal</keyword>
<evidence type="ECO:0000256" key="3">
    <source>
        <dbReference type="ARBA" id="ARBA00006071"/>
    </source>
</evidence>
<comment type="catalytic activity">
    <reaction evidence="1 11">
        <text>[protein]-peptidylproline (omega=180) = [protein]-peptidylproline (omega=0)</text>
        <dbReference type="Rhea" id="RHEA:16237"/>
        <dbReference type="Rhea" id="RHEA-COMP:10747"/>
        <dbReference type="Rhea" id="RHEA-COMP:10748"/>
        <dbReference type="ChEBI" id="CHEBI:83833"/>
        <dbReference type="ChEBI" id="CHEBI:83834"/>
        <dbReference type="EC" id="5.2.1.8"/>
    </reaction>
</comment>
<keyword evidence="8" id="KW-0564">Palmitate</keyword>
<feature type="transmembrane region" description="Helical" evidence="13">
    <location>
        <begin position="60"/>
        <end position="78"/>
    </location>
</feature>
<dbReference type="OrthoDB" id="14196at2"/>
<dbReference type="InterPro" id="IPR050245">
    <property type="entry name" value="PrsA_foldase"/>
</dbReference>
<dbReference type="RefSeq" id="WP_046229522.1">
    <property type="nucleotide sequence ID" value="NZ_FONN01000050.1"/>
</dbReference>
<dbReference type="InterPro" id="IPR023059">
    <property type="entry name" value="Foldase_PrsA"/>
</dbReference>
<dbReference type="Proteomes" id="UP000183410">
    <property type="component" value="Unassembled WGS sequence"/>
</dbReference>
<dbReference type="InterPro" id="IPR046357">
    <property type="entry name" value="PPIase_dom_sf"/>
</dbReference>
<dbReference type="GO" id="GO:0006457">
    <property type="term" value="P:protein folding"/>
    <property type="evidence" value="ECO:0007669"/>
    <property type="project" value="UniProtKB-UniRule"/>
</dbReference>
<dbReference type="EC" id="5.2.1.8" evidence="11"/>
<feature type="region of interest" description="Disordered" evidence="12">
    <location>
        <begin position="1"/>
        <end position="53"/>
    </location>
</feature>
<dbReference type="GO" id="GO:0005886">
    <property type="term" value="C:plasma membrane"/>
    <property type="evidence" value="ECO:0007669"/>
    <property type="project" value="UniProtKB-SubCell"/>
</dbReference>
<name>A0A1I2J2J0_9BACL</name>
<evidence type="ECO:0000256" key="7">
    <source>
        <dbReference type="ARBA" id="ARBA00023136"/>
    </source>
</evidence>
<evidence type="ECO:0000256" key="8">
    <source>
        <dbReference type="ARBA" id="ARBA00023139"/>
    </source>
</evidence>
<dbReference type="PROSITE" id="PS50198">
    <property type="entry name" value="PPIC_PPIASE_2"/>
    <property type="match status" value="1"/>
</dbReference>
<feature type="domain" description="PpiC" evidence="14">
    <location>
        <begin position="211"/>
        <end position="301"/>
    </location>
</feature>
<dbReference type="Gene3D" id="1.10.4030.10">
    <property type="entry name" value="Porin chaperone SurA, peptide-binding domain"/>
    <property type="match status" value="1"/>
</dbReference>
<evidence type="ECO:0000256" key="10">
    <source>
        <dbReference type="ARBA" id="ARBA00023288"/>
    </source>
</evidence>
<keyword evidence="13" id="KW-1133">Transmembrane helix</keyword>
<evidence type="ECO:0000256" key="13">
    <source>
        <dbReference type="SAM" id="Phobius"/>
    </source>
</evidence>
<proteinExistence type="inferred from homology"/>
<keyword evidence="9 11" id="KW-0413">Isomerase</keyword>
<dbReference type="HAMAP" id="MF_01145">
    <property type="entry name" value="Foldase_PrsA"/>
    <property type="match status" value="1"/>
</dbReference>
<dbReference type="Pfam" id="PF13616">
    <property type="entry name" value="Rotamase_3"/>
    <property type="match status" value="1"/>
</dbReference>
<gene>
    <name evidence="11" type="primary">prsA</name>
    <name evidence="15" type="ORF">SAMN04487969_1504</name>
</gene>
<accession>A0A1I2J2J0</accession>
<comment type="function">
    <text evidence="11">Plays a major role in protein secretion by helping the post-translocational extracellular folding of several secreted proteins.</text>
</comment>
<dbReference type="SUPFAM" id="SSF109998">
    <property type="entry name" value="Triger factor/SurA peptide-binding domain-like"/>
    <property type="match status" value="1"/>
</dbReference>
<organism evidence="15 16">
    <name type="scientific">Paenibacillus algorifonticola</name>
    <dbReference type="NCBI Taxonomy" id="684063"/>
    <lineage>
        <taxon>Bacteria</taxon>
        <taxon>Bacillati</taxon>
        <taxon>Bacillota</taxon>
        <taxon>Bacilli</taxon>
        <taxon>Bacillales</taxon>
        <taxon>Paenibacillaceae</taxon>
        <taxon>Paenibacillus</taxon>
    </lineage>
</organism>
<evidence type="ECO:0000256" key="11">
    <source>
        <dbReference type="HAMAP-Rule" id="MF_01145"/>
    </source>
</evidence>
<comment type="similarity">
    <text evidence="3 11">Belongs to the PrsA family.</text>
</comment>
<feature type="region of interest" description="Disordered" evidence="12">
    <location>
        <begin position="345"/>
        <end position="375"/>
    </location>
</feature>
<dbReference type="SUPFAM" id="SSF54534">
    <property type="entry name" value="FKBP-like"/>
    <property type="match status" value="1"/>
</dbReference>